<dbReference type="Gene3D" id="2.10.25.140">
    <property type="match status" value="1"/>
</dbReference>
<evidence type="ECO:0000256" key="11">
    <source>
        <dbReference type="PROSITE-ProRule" id="PRU00076"/>
    </source>
</evidence>
<dbReference type="InterPro" id="IPR000742">
    <property type="entry name" value="EGF"/>
</dbReference>
<feature type="domain" description="EGF-like" evidence="14">
    <location>
        <begin position="427"/>
        <end position="460"/>
    </location>
</feature>
<dbReference type="GO" id="GO:0009986">
    <property type="term" value="C:cell surface"/>
    <property type="evidence" value="ECO:0007669"/>
    <property type="project" value="TreeGrafter"/>
</dbReference>
<comment type="subcellular location">
    <subcellularLocation>
        <location evidence="1">Membrane</location>
        <topology evidence="1">Single-pass type I membrane protein</topology>
    </subcellularLocation>
</comment>
<dbReference type="PROSITE" id="PS01186">
    <property type="entry name" value="EGF_2"/>
    <property type="match status" value="2"/>
</dbReference>
<evidence type="ECO:0000256" key="5">
    <source>
        <dbReference type="ARBA" id="ARBA00022729"/>
    </source>
</evidence>
<feature type="disulfide bond" evidence="11">
    <location>
        <begin position="450"/>
        <end position="459"/>
    </location>
</feature>
<keyword evidence="3 11" id="KW-0245">EGF-like domain</keyword>
<keyword evidence="10" id="KW-0325">Glycoprotein</keyword>
<dbReference type="FunFam" id="2.10.25.10:FF:000018">
    <property type="entry name" value="Delta-like 1"/>
    <property type="match status" value="3"/>
</dbReference>
<sequence length="768" mass="85139">MARNDHYFKHESPPAIGTLRNLKSFIIFYLLLCYFFLPAPSRGPVRASANEVAIFLRQVAPPSVNGGWKESGFFSGNRVPSLRQDTWLIVVSEETIRHYSWQEWTPTLESLKEGPFVEASLSWFDVNEQLRKQRDVEQKRFNDRVRQFYLEKYGEKVLVEWRSSQDTPIPEKVFRRFFFRRRSDENTQPPSLEHQVRQSPLESYNRDGDDDDDDDDNQETYVVSWMPETGGLMGNQVVDTKFAQISLLPGTKYLVRIASNDGPGSFPIEIDTRSSSVDVWKVKKKNDDDLLPWAFLAAIVAALAIIVVIAGVKIFRLSRTPKVVPDEEISSARSRVKMILVLLCLLPLFGGSNLVVAPGYSSPGIFLVATAGLGALPSGFAAGPRYVPKWKKQACEIPAAQHPGSHYVCDEAGEVKCLPGWTGDLCDVPLCRKGCDPLQGYCRRPGECRCKLGFYGELCDKCVALPGCQHGRCNVSFECACDPGWKGLFCSEPICDADCHPSQGYCEKPGECRCRLGWQGHKCKQCSVLPGCVHGTCQGPLECRCKPGWTGIVCQTPICAPGCSRENGGCRRPGTCRCRVGWTGQNCTECVPYPGCVNGGCRRPWECRCQPGWTGDLCDEKLTFCDDHPDVCQNNATCVSMTKEDGDFRCICPIGFTGRKCQIQTVEPAADLMPPIPETATIPMNSTEIPPELSTTASKNRTTVSMVNSHQGHWDDEVTEKVQGTTIEPLGPIMVTDPSTVEPAATAGKWPIELDDDPIIDSDIDNEA</sequence>
<reference evidence="15" key="1">
    <citation type="submission" date="2021-04" db="EMBL/GenBank/DDBJ databases">
        <authorList>
            <person name="Chebbi M.A.C M."/>
        </authorList>
    </citation>
    <scope>NUCLEOTIDE SEQUENCE</scope>
</reference>
<feature type="transmembrane region" description="Helical" evidence="13">
    <location>
        <begin position="21"/>
        <end position="37"/>
    </location>
</feature>
<comment type="caution">
    <text evidence="15">The sequence shown here is derived from an EMBL/GenBank/DDBJ whole genome shotgun (WGS) entry which is preliminary data.</text>
</comment>
<accession>A0A8J2HJD5</accession>
<gene>
    <name evidence="15" type="ORF">HICCMSTLAB_LOCUS8994</name>
</gene>
<dbReference type="Pfam" id="PF00008">
    <property type="entry name" value="EGF"/>
    <property type="match status" value="1"/>
</dbReference>
<dbReference type="Gene3D" id="2.10.25.10">
    <property type="entry name" value="Laminin"/>
    <property type="match status" value="4"/>
</dbReference>
<dbReference type="Pfam" id="PF21700">
    <property type="entry name" value="EGF_DL_JAG"/>
    <property type="match status" value="3"/>
</dbReference>
<evidence type="ECO:0000256" key="7">
    <source>
        <dbReference type="ARBA" id="ARBA00022989"/>
    </source>
</evidence>
<evidence type="ECO:0000313" key="15">
    <source>
        <dbReference type="EMBL" id="CAG5098021.1"/>
    </source>
</evidence>
<dbReference type="PROSITE" id="PS50026">
    <property type="entry name" value="EGF_3"/>
    <property type="match status" value="2"/>
</dbReference>
<dbReference type="FunFam" id="2.10.25.140:FF:000002">
    <property type="entry name" value="Delta-like protein"/>
    <property type="match status" value="1"/>
</dbReference>
<dbReference type="GO" id="GO:0016020">
    <property type="term" value="C:membrane"/>
    <property type="evidence" value="ECO:0007669"/>
    <property type="project" value="UniProtKB-SubCell"/>
</dbReference>
<keyword evidence="4 13" id="KW-0812">Transmembrane</keyword>
<keyword evidence="5" id="KW-0732">Signal</keyword>
<keyword evidence="2" id="KW-0217">Developmental protein</keyword>
<dbReference type="Pfam" id="PF01414">
    <property type="entry name" value="DSL"/>
    <property type="match status" value="1"/>
</dbReference>
<keyword evidence="8 13" id="KW-0472">Membrane</keyword>
<dbReference type="GO" id="GO:0005576">
    <property type="term" value="C:extracellular region"/>
    <property type="evidence" value="ECO:0007669"/>
    <property type="project" value="TreeGrafter"/>
</dbReference>
<dbReference type="FunFam" id="2.10.25.10:FF:000118">
    <property type="entry name" value="protein delta homolog 2"/>
    <property type="match status" value="1"/>
</dbReference>
<feature type="domain" description="EGF-like" evidence="14">
    <location>
        <begin position="621"/>
        <end position="662"/>
    </location>
</feature>
<evidence type="ECO:0000256" key="9">
    <source>
        <dbReference type="ARBA" id="ARBA00023157"/>
    </source>
</evidence>
<evidence type="ECO:0000256" key="12">
    <source>
        <dbReference type="SAM" id="MobiDB-lite"/>
    </source>
</evidence>
<keyword evidence="7 13" id="KW-1133">Transmembrane helix</keyword>
<evidence type="ECO:0000256" key="6">
    <source>
        <dbReference type="ARBA" id="ARBA00022737"/>
    </source>
</evidence>
<evidence type="ECO:0000313" key="16">
    <source>
        <dbReference type="Proteomes" id="UP000786811"/>
    </source>
</evidence>
<dbReference type="PANTHER" id="PTHR14949:SF54">
    <property type="entry name" value="VWFD DOMAIN-CONTAINING PROTEIN"/>
    <property type="match status" value="1"/>
</dbReference>
<evidence type="ECO:0000259" key="14">
    <source>
        <dbReference type="PROSITE" id="PS50026"/>
    </source>
</evidence>
<dbReference type="InterPro" id="IPR001774">
    <property type="entry name" value="DSL"/>
</dbReference>
<dbReference type="PROSITE" id="PS00022">
    <property type="entry name" value="EGF_1"/>
    <property type="match status" value="5"/>
</dbReference>
<dbReference type="EMBL" id="CAJNRD030001121">
    <property type="protein sequence ID" value="CAG5098021.1"/>
    <property type="molecule type" value="Genomic_DNA"/>
</dbReference>
<evidence type="ECO:0000256" key="2">
    <source>
        <dbReference type="ARBA" id="ARBA00022473"/>
    </source>
</evidence>
<dbReference type="PANTHER" id="PTHR14949">
    <property type="entry name" value="EGF-LIKE-DOMAIN, MULTIPLE 7, 8"/>
    <property type="match status" value="1"/>
</dbReference>
<name>A0A8J2HJD5_COTCN</name>
<organism evidence="15 16">
    <name type="scientific">Cotesia congregata</name>
    <name type="common">Parasitoid wasp</name>
    <name type="synonym">Apanteles congregatus</name>
    <dbReference type="NCBI Taxonomy" id="51543"/>
    <lineage>
        <taxon>Eukaryota</taxon>
        <taxon>Metazoa</taxon>
        <taxon>Ecdysozoa</taxon>
        <taxon>Arthropoda</taxon>
        <taxon>Hexapoda</taxon>
        <taxon>Insecta</taxon>
        <taxon>Pterygota</taxon>
        <taxon>Neoptera</taxon>
        <taxon>Endopterygota</taxon>
        <taxon>Hymenoptera</taxon>
        <taxon>Apocrita</taxon>
        <taxon>Ichneumonoidea</taxon>
        <taxon>Braconidae</taxon>
        <taxon>Microgastrinae</taxon>
        <taxon>Cotesia</taxon>
    </lineage>
</organism>
<dbReference type="OrthoDB" id="6130531at2759"/>
<evidence type="ECO:0000256" key="10">
    <source>
        <dbReference type="ARBA" id="ARBA00023180"/>
    </source>
</evidence>
<keyword evidence="6" id="KW-0677">Repeat</keyword>
<dbReference type="GO" id="GO:0007154">
    <property type="term" value="P:cell communication"/>
    <property type="evidence" value="ECO:0007669"/>
    <property type="project" value="InterPro"/>
</dbReference>
<feature type="compositionally biased region" description="Acidic residues" evidence="12">
    <location>
        <begin position="208"/>
        <end position="218"/>
    </location>
</feature>
<feature type="transmembrane region" description="Helical" evidence="13">
    <location>
        <begin position="336"/>
        <end position="357"/>
    </location>
</feature>
<evidence type="ECO:0000256" key="4">
    <source>
        <dbReference type="ARBA" id="ARBA00022692"/>
    </source>
</evidence>
<keyword evidence="9 11" id="KW-1015">Disulfide bond</keyword>
<dbReference type="SMART" id="SM00181">
    <property type="entry name" value="EGF"/>
    <property type="match status" value="7"/>
</dbReference>
<feature type="disulfide bond" evidence="11">
    <location>
        <begin position="652"/>
        <end position="661"/>
    </location>
</feature>
<dbReference type="Proteomes" id="UP000786811">
    <property type="component" value="Unassembled WGS sequence"/>
</dbReference>
<dbReference type="GO" id="GO:0005102">
    <property type="term" value="F:signaling receptor binding"/>
    <property type="evidence" value="ECO:0007669"/>
    <property type="project" value="TreeGrafter"/>
</dbReference>
<feature type="transmembrane region" description="Helical" evidence="13">
    <location>
        <begin position="290"/>
        <end position="315"/>
    </location>
</feature>
<comment type="caution">
    <text evidence="11">Lacks conserved residue(s) required for the propagation of feature annotation.</text>
</comment>
<feature type="region of interest" description="Disordered" evidence="12">
    <location>
        <begin position="185"/>
        <end position="218"/>
    </location>
</feature>
<protein>
    <submittedName>
        <fullName evidence="15">Similar to dlc: Delta-like protein C (Danio rerio)</fullName>
    </submittedName>
</protein>
<dbReference type="CDD" id="cd00054">
    <property type="entry name" value="EGF_CA"/>
    <property type="match status" value="1"/>
</dbReference>
<evidence type="ECO:0000256" key="1">
    <source>
        <dbReference type="ARBA" id="ARBA00004479"/>
    </source>
</evidence>
<evidence type="ECO:0000256" key="13">
    <source>
        <dbReference type="SAM" id="Phobius"/>
    </source>
</evidence>
<proteinExistence type="predicted"/>
<dbReference type="InterPro" id="IPR050969">
    <property type="entry name" value="Dev_Signal_Modulators"/>
</dbReference>
<keyword evidence="16" id="KW-1185">Reference proteome</keyword>
<dbReference type="SUPFAM" id="SSF57196">
    <property type="entry name" value="EGF/Laminin"/>
    <property type="match status" value="1"/>
</dbReference>
<evidence type="ECO:0000256" key="3">
    <source>
        <dbReference type="ARBA" id="ARBA00022536"/>
    </source>
</evidence>
<evidence type="ECO:0000256" key="8">
    <source>
        <dbReference type="ARBA" id="ARBA00023136"/>
    </source>
</evidence>
<dbReference type="AlphaFoldDB" id="A0A8J2HJD5"/>